<dbReference type="PANTHER" id="PTHR12461:SF105">
    <property type="entry name" value="HYPOXIA-INDUCIBLE FACTOR 1-ALPHA INHIBITOR"/>
    <property type="match status" value="1"/>
</dbReference>
<dbReference type="Gene3D" id="2.60.120.10">
    <property type="entry name" value="Jelly Rolls"/>
    <property type="match status" value="1"/>
</dbReference>
<feature type="non-terminal residue" evidence="4">
    <location>
        <position position="1"/>
    </location>
</feature>
<evidence type="ECO:0000259" key="3">
    <source>
        <dbReference type="PROSITE" id="PS51184"/>
    </source>
</evidence>
<feature type="region of interest" description="Disordered" evidence="1">
    <location>
        <begin position="66"/>
        <end position="101"/>
    </location>
</feature>
<organism evidence="4 5">
    <name type="scientific">Reticulomyxa filosa</name>
    <dbReference type="NCBI Taxonomy" id="46433"/>
    <lineage>
        <taxon>Eukaryota</taxon>
        <taxon>Sar</taxon>
        <taxon>Rhizaria</taxon>
        <taxon>Retaria</taxon>
        <taxon>Foraminifera</taxon>
        <taxon>Monothalamids</taxon>
        <taxon>Reticulomyxidae</taxon>
        <taxon>Reticulomyxa</taxon>
    </lineage>
</organism>
<dbReference type="PANTHER" id="PTHR12461">
    <property type="entry name" value="HYPOXIA-INDUCIBLE FACTOR 1 ALPHA INHIBITOR-RELATED"/>
    <property type="match status" value="1"/>
</dbReference>
<sequence length="421" mass="49826">KKKKKKKKKKSNERFNSEGLMKLRINSAGGETYMHFDSTWNHFLQVYGEKIFILISPEQINEWKPYPAIHPHSSHSQRDDLFSHHRNNNNNNNNNDNQEEGNNKQMKDIWIAHLKAGDILVIPPYWAHHVITSPDMYSISLHHWMNSMEYLLANHVLYAYPLPFEATWPLHVKVFALLEYFQNVAGLWKRIKQVRYLNLLEMDLLMRDKSKENEMKSICIDHKSDQALWKTHAPQHDDAKFQNAQKRLETGFPRICISLQMQSNIFCLKTIWNMFSICLSELNMLFHSSFIVVNRFLLMYYYHFLISFASTKQNKKKNTKDNSFMEMQGANFDLKKIEIWKMKLYGGMQNEPKEAETKETTNDSQSSNDKRYERELKVLMLLCNNVMTKEQLKQKLEEKDGHVSSIIEDIVSKLLQQPVFI</sequence>
<accession>X6P2A7</accession>
<dbReference type="PROSITE" id="PS51184">
    <property type="entry name" value="JMJC"/>
    <property type="match status" value="1"/>
</dbReference>
<dbReference type="SUPFAM" id="SSF51197">
    <property type="entry name" value="Clavaminate synthase-like"/>
    <property type="match status" value="1"/>
</dbReference>
<gene>
    <name evidence="4" type="ORF">RFI_04426</name>
</gene>
<keyword evidence="2" id="KW-0812">Transmembrane</keyword>
<keyword evidence="5" id="KW-1185">Reference proteome</keyword>
<feature type="compositionally biased region" description="Basic and acidic residues" evidence="1">
    <location>
        <begin position="351"/>
        <end position="361"/>
    </location>
</feature>
<protein>
    <recommendedName>
        <fullName evidence="3">JmjC domain-containing protein</fullName>
    </recommendedName>
</protein>
<dbReference type="InterPro" id="IPR014710">
    <property type="entry name" value="RmlC-like_jellyroll"/>
</dbReference>
<keyword evidence="2" id="KW-0472">Membrane</keyword>
<evidence type="ECO:0000313" key="5">
    <source>
        <dbReference type="Proteomes" id="UP000023152"/>
    </source>
</evidence>
<name>X6P2A7_RETFI</name>
<dbReference type="Proteomes" id="UP000023152">
    <property type="component" value="Unassembled WGS sequence"/>
</dbReference>
<evidence type="ECO:0000256" key="2">
    <source>
        <dbReference type="SAM" id="Phobius"/>
    </source>
</evidence>
<dbReference type="EMBL" id="ASPP01004002">
    <property type="protein sequence ID" value="ETO32690.1"/>
    <property type="molecule type" value="Genomic_DNA"/>
</dbReference>
<dbReference type="Pfam" id="PF13621">
    <property type="entry name" value="Cupin_8"/>
    <property type="match status" value="1"/>
</dbReference>
<feature type="domain" description="JmjC" evidence="3">
    <location>
        <begin position="1"/>
        <end position="158"/>
    </location>
</feature>
<dbReference type="InterPro" id="IPR003347">
    <property type="entry name" value="JmjC_dom"/>
</dbReference>
<dbReference type="AlphaFoldDB" id="X6P2A7"/>
<keyword evidence="2" id="KW-1133">Transmembrane helix</keyword>
<feature type="transmembrane region" description="Helical" evidence="2">
    <location>
        <begin position="266"/>
        <end position="286"/>
    </location>
</feature>
<reference evidence="4 5" key="1">
    <citation type="journal article" date="2013" name="Curr. Biol.">
        <title>The Genome of the Foraminiferan Reticulomyxa filosa.</title>
        <authorList>
            <person name="Glockner G."/>
            <person name="Hulsmann N."/>
            <person name="Schleicher M."/>
            <person name="Noegel A.A."/>
            <person name="Eichinger L."/>
            <person name="Gallinger C."/>
            <person name="Pawlowski J."/>
            <person name="Sierra R."/>
            <person name="Euteneuer U."/>
            <person name="Pillet L."/>
            <person name="Moustafa A."/>
            <person name="Platzer M."/>
            <person name="Groth M."/>
            <person name="Szafranski K."/>
            <person name="Schliwa M."/>
        </authorList>
    </citation>
    <scope>NUCLEOTIDE SEQUENCE [LARGE SCALE GENOMIC DNA]</scope>
</reference>
<feature type="region of interest" description="Disordered" evidence="1">
    <location>
        <begin position="351"/>
        <end position="370"/>
    </location>
</feature>
<comment type="caution">
    <text evidence="4">The sequence shown here is derived from an EMBL/GenBank/DDBJ whole genome shotgun (WGS) entry which is preliminary data.</text>
</comment>
<evidence type="ECO:0000313" key="4">
    <source>
        <dbReference type="EMBL" id="ETO32690.1"/>
    </source>
</evidence>
<dbReference type="OrthoDB" id="47172at2759"/>
<dbReference type="InterPro" id="IPR041667">
    <property type="entry name" value="Cupin_8"/>
</dbReference>
<evidence type="ECO:0000256" key="1">
    <source>
        <dbReference type="SAM" id="MobiDB-lite"/>
    </source>
</evidence>
<proteinExistence type="predicted"/>